<evidence type="ECO:0000313" key="1">
    <source>
        <dbReference type="EMBL" id="ROL01523.1"/>
    </source>
</evidence>
<accession>A0A3N0Y118</accession>
<dbReference type="Proteomes" id="UP000281406">
    <property type="component" value="Unassembled WGS sequence"/>
</dbReference>
<sequence>MRILQCLFIFTVFIPITVSLYYPYGYMWVGPYQVVPVLYVRDVEWPEASYSITTRSRHVSFWLFRLFQCLSKQLDPSG</sequence>
<proteinExistence type="predicted"/>
<organism evidence="1 2">
    <name type="scientific">Anabarilius grahami</name>
    <name type="common">Kanglang fish</name>
    <name type="synonym">Barilius grahami</name>
    <dbReference type="NCBI Taxonomy" id="495550"/>
    <lineage>
        <taxon>Eukaryota</taxon>
        <taxon>Metazoa</taxon>
        <taxon>Chordata</taxon>
        <taxon>Craniata</taxon>
        <taxon>Vertebrata</taxon>
        <taxon>Euteleostomi</taxon>
        <taxon>Actinopterygii</taxon>
        <taxon>Neopterygii</taxon>
        <taxon>Teleostei</taxon>
        <taxon>Ostariophysi</taxon>
        <taxon>Cypriniformes</taxon>
        <taxon>Xenocyprididae</taxon>
        <taxon>Xenocypridinae</taxon>
        <taxon>Xenocypridinae incertae sedis</taxon>
        <taxon>Anabarilius</taxon>
    </lineage>
</organism>
<name>A0A3N0Y118_ANAGA</name>
<gene>
    <name evidence="1" type="ORF">DPX16_2092</name>
</gene>
<reference evidence="1 2" key="1">
    <citation type="submission" date="2018-10" db="EMBL/GenBank/DDBJ databases">
        <title>Genome assembly for a Yunnan-Guizhou Plateau 3E fish, Anabarilius grahami (Regan), and its evolutionary and genetic applications.</title>
        <authorList>
            <person name="Jiang W."/>
        </authorList>
    </citation>
    <scope>NUCLEOTIDE SEQUENCE [LARGE SCALE GENOMIC DNA]</scope>
    <source>
        <strain evidence="1">AG-KIZ</strain>
        <tissue evidence="1">Muscle</tissue>
    </source>
</reference>
<dbReference type="AlphaFoldDB" id="A0A3N0Y118"/>
<protein>
    <submittedName>
        <fullName evidence="1">Uncharacterized protein</fullName>
    </submittedName>
</protein>
<dbReference type="EMBL" id="RJVU01054669">
    <property type="protein sequence ID" value="ROL01523.1"/>
    <property type="molecule type" value="Genomic_DNA"/>
</dbReference>
<keyword evidence="2" id="KW-1185">Reference proteome</keyword>
<evidence type="ECO:0000313" key="2">
    <source>
        <dbReference type="Proteomes" id="UP000281406"/>
    </source>
</evidence>
<comment type="caution">
    <text evidence="1">The sequence shown here is derived from an EMBL/GenBank/DDBJ whole genome shotgun (WGS) entry which is preliminary data.</text>
</comment>